<proteinExistence type="predicted"/>
<dbReference type="Proteomes" id="UP001162992">
    <property type="component" value="Chromosome 10"/>
</dbReference>
<protein>
    <submittedName>
        <fullName evidence="1">Uncharacterized protein</fullName>
    </submittedName>
</protein>
<gene>
    <name evidence="1" type="ORF">O6H91_10G039900</name>
</gene>
<organism evidence="1 2">
    <name type="scientific">Diphasiastrum complanatum</name>
    <name type="common">Issler's clubmoss</name>
    <name type="synonym">Lycopodium complanatum</name>
    <dbReference type="NCBI Taxonomy" id="34168"/>
    <lineage>
        <taxon>Eukaryota</taxon>
        <taxon>Viridiplantae</taxon>
        <taxon>Streptophyta</taxon>
        <taxon>Embryophyta</taxon>
        <taxon>Tracheophyta</taxon>
        <taxon>Lycopodiopsida</taxon>
        <taxon>Lycopodiales</taxon>
        <taxon>Lycopodiaceae</taxon>
        <taxon>Lycopodioideae</taxon>
        <taxon>Diphasiastrum</taxon>
    </lineage>
</organism>
<accession>A0ACC2CG76</accession>
<evidence type="ECO:0000313" key="2">
    <source>
        <dbReference type="Proteomes" id="UP001162992"/>
    </source>
</evidence>
<name>A0ACC2CG76_DIPCM</name>
<comment type="caution">
    <text evidence="1">The sequence shown here is derived from an EMBL/GenBank/DDBJ whole genome shotgun (WGS) entry which is preliminary data.</text>
</comment>
<evidence type="ECO:0000313" key="1">
    <source>
        <dbReference type="EMBL" id="KAJ7540990.1"/>
    </source>
</evidence>
<dbReference type="EMBL" id="CM055101">
    <property type="protein sequence ID" value="KAJ7540990.1"/>
    <property type="molecule type" value="Genomic_DNA"/>
</dbReference>
<reference evidence="2" key="1">
    <citation type="journal article" date="2024" name="Proc. Natl. Acad. Sci. U.S.A.">
        <title>Extraordinary preservation of gene collinearity over three hundred million years revealed in homosporous lycophytes.</title>
        <authorList>
            <person name="Li C."/>
            <person name="Wickell D."/>
            <person name="Kuo L.Y."/>
            <person name="Chen X."/>
            <person name="Nie B."/>
            <person name="Liao X."/>
            <person name="Peng D."/>
            <person name="Ji J."/>
            <person name="Jenkins J."/>
            <person name="Williams M."/>
            <person name="Shu S."/>
            <person name="Plott C."/>
            <person name="Barry K."/>
            <person name="Rajasekar S."/>
            <person name="Grimwood J."/>
            <person name="Han X."/>
            <person name="Sun S."/>
            <person name="Hou Z."/>
            <person name="He W."/>
            <person name="Dai G."/>
            <person name="Sun C."/>
            <person name="Schmutz J."/>
            <person name="Leebens-Mack J.H."/>
            <person name="Li F.W."/>
            <person name="Wang L."/>
        </authorList>
    </citation>
    <scope>NUCLEOTIDE SEQUENCE [LARGE SCALE GENOMIC DNA]</scope>
    <source>
        <strain evidence="2">cv. PW_Plant_1</strain>
    </source>
</reference>
<sequence length="686" mass="78404">MLSRNSSMRIRGRNDTVQSRRLVVLVCGTVLMLALLSLYYGSFFGNRFRHAHDSVPHEDKAGWAQEKHIQKVHNKVRNQDESDPSTKLLDNESVSAIKHRATEDDNVENTSEKDDKPEGDQEKTEKEGNDDKENDDSEVDDIKGEEGINEVTLKTFPVCDARYTEIIPCLDRQMLYDLKIKLNHTLMEHYERHCPPQQRRLNCLIPPPPNYKVPIRWPISRDQVWRANVPHTFLAVEKSDQHWMVIKGERVSFPGGGTHFHDGADKYIAALGKMLKNPNGDLSGKGKIRTVLDVGCGVASFGAYLLPLNILAMSIAPNDVHENQIQFALERGIPSTLGVLGTKRLPYPSKSFELAHCSRCRIDWAQRNGILLLELDRLLRPGGYFAWSSPPAYKDDDEDRQIWNDMDSLTKSMCWSIAAKEGQTVIWMKPLTNDCYNQRPEGASPPLCDVADDPDAVWQVPMKACITPIAEYNNFGKGNGLMPWPKRLNFPPPRLQELHINANTFQRDTTVWRHRVELYWKLLESQVQEDSIRNVMDMKAHFGGFAAALKEKPVWVMNVVPSTNANTLKIVYDRGLIGTSHDWCEAFSTYPRTFDLIHAWTIFSDIEERGCSLEDLLLEIDRILRPMGIVIIRDKPSVISQIRRYLPALHWDKWSKEVAAELDEGTHSEEKILLARKQLWQPDDSL</sequence>
<keyword evidence="2" id="KW-1185">Reference proteome</keyword>